<dbReference type="InterPro" id="IPR001660">
    <property type="entry name" value="SAM"/>
</dbReference>
<evidence type="ECO:0000256" key="2">
    <source>
        <dbReference type="SAM" id="MobiDB-lite"/>
    </source>
</evidence>
<feature type="compositionally biased region" description="Basic and acidic residues" evidence="2">
    <location>
        <begin position="156"/>
        <end position="165"/>
    </location>
</feature>
<dbReference type="SMART" id="SM00454">
    <property type="entry name" value="SAM"/>
    <property type="match status" value="1"/>
</dbReference>
<dbReference type="EMBL" id="GHES01001894">
    <property type="protein sequence ID" value="MPA32453.1"/>
    <property type="molecule type" value="Transcribed_RNA"/>
</dbReference>
<evidence type="ECO:0000259" key="3">
    <source>
        <dbReference type="PROSITE" id="PS50105"/>
    </source>
</evidence>
<name>A0A5B6YM19_DAVIN</name>
<evidence type="ECO:0000313" key="4">
    <source>
        <dbReference type="EMBL" id="MPA32453.1"/>
    </source>
</evidence>
<gene>
    <name evidence="4" type="ORF">Din_001894</name>
</gene>
<dbReference type="FunFam" id="1.10.150.50:FF:000077">
    <property type="entry name" value="DDHD domain-containing 2"/>
    <property type="match status" value="1"/>
</dbReference>
<feature type="region of interest" description="Disordered" evidence="2">
    <location>
        <begin position="156"/>
        <end position="177"/>
    </location>
</feature>
<dbReference type="Pfam" id="PF00536">
    <property type="entry name" value="SAM_1"/>
    <property type="match status" value="1"/>
</dbReference>
<dbReference type="PROSITE" id="PS50105">
    <property type="entry name" value="SAM_DOMAIN"/>
    <property type="match status" value="1"/>
</dbReference>
<feature type="domain" description="SAM" evidence="3">
    <location>
        <begin position="279"/>
        <end position="338"/>
    </location>
</feature>
<accession>A0A5B6YM19</accession>
<feature type="region of interest" description="Disordered" evidence="2">
    <location>
        <begin position="115"/>
        <end position="137"/>
    </location>
</feature>
<dbReference type="SUPFAM" id="SSF47769">
    <property type="entry name" value="SAM/Pointed domain"/>
    <property type="match status" value="1"/>
</dbReference>
<proteinExistence type="predicted"/>
<dbReference type="Gene3D" id="1.10.150.50">
    <property type="entry name" value="Transcription Factor, Ets-1"/>
    <property type="match status" value="1"/>
</dbReference>
<keyword evidence="1" id="KW-0677">Repeat</keyword>
<organism evidence="4">
    <name type="scientific">Davidia involucrata</name>
    <name type="common">Dove tree</name>
    <dbReference type="NCBI Taxonomy" id="16924"/>
    <lineage>
        <taxon>Eukaryota</taxon>
        <taxon>Viridiplantae</taxon>
        <taxon>Streptophyta</taxon>
        <taxon>Embryophyta</taxon>
        <taxon>Tracheophyta</taxon>
        <taxon>Spermatophyta</taxon>
        <taxon>Magnoliopsida</taxon>
        <taxon>eudicotyledons</taxon>
        <taxon>Gunneridae</taxon>
        <taxon>Pentapetalae</taxon>
        <taxon>asterids</taxon>
        <taxon>Cornales</taxon>
        <taxon>Nyssaceae</taxon>
        <taxon>Davidia</taxon>
    </lineage>
</organism>
<dbReference type="PANTHER" id="PTHR10627">
    <property type="entry name" value="SCP160"/>
    <property type="match status" value="1"/>
</dbReference>
<dbReference type="AlphaFoldDB" id="A0A5B6YM19"/>
<reference evidence="4" key="1">
    <citation type="submission" date="2019-08" db="EMBL/GenBank/DDBJ databases">
        <title>Reference gene set and small RNA set construction with multiple tissues from Davidia involucrata Baill.</title>
        <authorList>
            <person name="Yang H."/>
            <person name="Zhou C."/>
            <person name="Li G."/>
            <person name="Wang J."/>
            <person name="Gao P."/>
            <person name="Wang M."/>
            <person name="Wang R."/>
            <person name="Zhao Y."/>
        </authorList>
    </citation>
    <scope>NUCLEOTIDE SEQUENCE</scope>
    <source>
        <tissue evidence="4">Mixed with DoveR01_LX</tissue>
    </source>
</reference>
<sequence>MSKPQVTITLGRTGQKVIKRPRTISDGTRTDSQPLLGSKRSVRERFGSNAANSSLSMNKRRRGDVFMRSAGYNRVDDARVGQSDLRLKLMRKKQSRQIRNEVEEWKKMDLREKMSKTIRSPEQSLLRRNPPTRSAGELLRVDPLRKSYSSYYVDGLRPRSPDRVPKTSRGISPPRNIDELWRIPSTRPIDASRTGRMLSNDVLDPSRPLGHAPITARAALDAGKSVTGLPLATGSMPKSSYIVHISPSDIVIFLALAHNNGLFLVKLRNLLFMGEQPLTVGNLLHSLGLGKYAILFQAEEVDMAALKQMGDKDLKELGIPMGPRKKILLAILPRSKQQPM</sequence>
<dbReference type="PANTHER" id="PTHR10627:SF74">
    <property type="entry name" value="OS08G0526500 PROTEIN"/>
    <property type="match status" value="1"/>
</dbReference>
<evidence type="ECO:0000256" key="1">
    <source>
        <dbReference type="ARBA" id="ARBA00022737"/>
    </source>
</evidence>
<dbReference type="InterPro" id="IPR013761">
    <property type="entry name" value="SAM/pointed_sf"/>
</dbReference>
<protein>
    <recommendedName>
        <fullName evidence="3">SAM domain-containing protein</fullName>
    </recommendedName>
</protein>